<dbReference type="PROSITE" id="PS51257">
    <property type="entry name" value="PROKAR_LIPOPROTEIN"/>
    <property type="match status" value="1"/>
</dbReference>
<accession>A0ABP6UKI4</accession>
<dbReference type="Proteomes" id="UP001500459">
    <property type="component" value="Unassembled WGS sequence"/>
</dbReference>
<sequence>MKKFKIYHYWFILFVFSIGIISCNDDDTEEEETPDISQELINNLKQSDNFLFLIQKDLVLRTESIAAKSNLTVEEINEFDFKFDNLLQHNDPDETFPEGVLLRQYIDETIEALDALNEEYPELFLLDQSEIDQIMIAVINDPDFIERIEDANSQVQQKYGIWVCASKLVGCLLKGSALTGAGTYITCYQFIKDENVLEGHRRYCVAAAAAAEIGVVFDCAGDFGICEDGAD</sequence>
<evidence type="ECO:0000313" key="2">
    <source>
        <dbReference type="Proteomes" id="UP001500459"/>
    </source>
</evidence>
<dbReference type="RefSeq" id="WP_344927836.1">
    <property type="nucleotide sequence ID" value="NZ_BAABCW010000009.1"/>
</dbReference>
<name>A0ABP6UKI4_9FLAO</name>
<organism evidence="1 2">
    <name type="scientific">Aquimarina addita</name>
    <dbReference type="NCBI Taxonomy" id="870485"/>
    <lineage>
        <taxon>Bacteria</taxon>
        <taxon>Pseudomonadati</taxon>
        <taxon>Bacteroidota</taxon>
        <taxon>Flavobacteriia</taxon>
        <taxon>Flavobacteriales</taxon>
        <taxon>Flavobacteriaceae</taxon>
        <taxon>Aquimarina</taxon>
    </lineage>
</organism>
<gene>
    <name evidence="1" type="ORF">GCM10022393_24810</name>
</gene>
<proteinExistence type="predicted"/>
<comment type="caution">
    <text evidence="1">The sequence shown here is derived from an EMBL/GenBank/DDBJ whole genome shotgun (WGS) entry which is preliminary data.</text>
</comment>
<dbReference type="EMBL" id="BAABCW010000009">
    <property type="protein sequence ID" value="GAA3510440.1"/>
    <property type="molecule type" value="Genomic_DNA"/>
</dbReference>
<evidence type="ECO:0000313" key="1">
    <source>
        <dbReference type="EMBL" id="GAA3510440.1"/>
    </source>
</evidence>
<protein>
    <submittedName>
        <fullName evidence="1">Uncharacterized protein</fullName>
    </submittedName>
</protein>
<keyword evidence="2" id="KW-1185">Reference proteome</keyword>
<reference evidence="2" key="1">
    <citation type="journal article" date="2019" name="Int. J. Syst. Evol. Microbiol.">
        <title>The Global Catalogue of Microorganisms (GCM) 10K type strain sequencing project: providing services to taxonomists for standard genome sequencing and annotation.</title>
        <authorList>
            <consortium name="The Broad Institute Genomics Platform"/>
            <consortium name="The Broad Institute Genome Sequencing Center for Infectious Disease"/>
            <person name="Wu L."/>
            <person name="Ma J."/>
        </authorList>
    </citation>
    <scope>NUCLEOTIDE SEQUENCE [LARGE SCALE GENOMIC DNA]</scope>
    <source>
        <strain evidence="2">JCM 17106</strain>
    </source>
</reference>